<accession>A0ABW0SN19</accession>
<keyword evidence="2" id="KW-1185">Reference proteome</keyword>
<sequence>MATSGLPWSPEQREWLRALGHEVLRAGPMEEIAPAEPARPARTDASVKLRNEAGDANAAARRASVGAAAPAPAVLLRALARAADRDERDPEFLQALPDLATLRGNPAARRDLWPRLRSLRRRTPQ</sequence>
<gene>
    <name evidence="1" type="ORF">ACFPN1_10390</name>
</gene>
<dbReference type="Proteomes" id="UP001596036">
    <property type="component" value="Unassembled WGS sequence"/>
</dbReference>
<dbReference type="EMBL" id="JBHSNM010000003">
    <property type="protein sequence ID" value="MFC5570467.1"/>
    <property type="molecule type" value="Genomic_DNA"/>
</dbReference>
<evidence type="ECO:0008006" key="3">
    <source>
        <dbReference type="Google" id="ProtNLM"/>
    </source>
</evidence>
<name>A0ABW0SN19_9GAMM</name>
<evidence type="ECO:0000313" key="1">
    <source>
        <dbReference type="EMBL" id="MFC5570467.1"/>
    </source>
</evidence>
<organism evidence="1 2">
    <name type="scientific">Lysobacter yangpyeongensis</name>
    <dbReference type="NCBI Taxonomy" id="346182"/>
    <lineage>
        <taxon>Bacteria</taxon>
        <taxon>Pseudomonadati</taxon>
        <taxon>Pseudomonadota</taxon>
        <taxon>Gammaproteobacteria</taxon>
        <taxon>Lysobacterales</taxon>
        <taxon>Lysobacteraceae</taxon>
        <taxon>Lysobacter</taxon>
    </lineage>
</organism>
<protein>
    <recommendedName>
        <fullName evidence="3">Alanine acetyltransferase</fullName>
    </recommendedName>
</protein>
<evidence type="ECO:0000313" key="2">
    <source>
        <dbReference type="Proteomes" id="UP001596036"/>
    </source>
</evidence>
<comment type="caution">
    <text evidence="1">The sequence shown here is derived from an EMBL/GenBank/DDBJ whole genome shotgun (WGS) entry which is preliminary data.</text>
</comment>
<dbReference type="RefSeq" id="WP_386754891.1">
    <property type="nucleotide sequence ID" value="NZ_JBHSNM010000003.1"/>
</dbReference>
<proteinExistence type="predicted"/>
<reference evidence="2" key="1">
    <citation type="journal article" date="2019" name="Int. J. Syst. Evol. Microbiol.">
        <title>The Global Catalogue of Microorganisms (GCM) 10K type strain sequencing project: providing services to taxonomists for standard genome sequencing and annotation.</title>
        <authorList>
            <consortium name="The Broad Institute Genomics Platform"/>
            <consortium name="The Broad Institute Genome Sequencing Center for Infectious Disease"/>
            <person name="Wu L."/>
            <person name="Ma J."/>
        </authorList>
    </citation>
    <scope>NUCLEOTIDE SEQUENCE [LARGE SCALE GENOMIC DNA]</scope>
    <source>
        <strain evidence="2">KACC 11407</strain>
    </source>
</reference>